<keyword evidence="3" id="KW-1185">Reference proteome</keyword>
<comment type="caution">
    <text evidence="2">The sequence shown here is derived from an EMBL/GenBank/DDBJ whole genome shotgun (WGS) entry which is preliminary data.</text>
</comment>
<name>A0A0V1C4F2_TRIBR</name>
<sequence>MFVNQYCTLDVSFGCENVTGKARTVETKQHGRQHPDGQYDCADEPDDRKRLLSASDYRDSRPVGATNELILEIGSLPHGVDWKKLLAFIDTNMSVTVMKNGENQSQSLKTLMRRKLTIYVLRKSDVWLMQKLSNENSTYCQPIENHPSEFSGRDCHQANILKPLGNHSEEQLWQCLTRSGSYIPNGENRPLVLSANACDHGFGAVLCRRLPYCSIKLANTRGCVQISATPGETCGGAASLSRIRAQKSRKMPQGFRVNMDVPQLVTMFNVSMRTIFTFDRVSKCNFDPS</sequence>
<evidence type="ECO:0000256" key="1">
    <source>
        <dbReference type="SAM" id="MobiDB-lite"/>
    </source>
</evidence>
<proteinExistence type="predicted"/>
<reference evidence="2 3" key="1">
    <citation type="submission" date="2015-01" db="EMBL/GenBank/DDBJ databases">
        <title>Evolution of Trichinella species and genotypes.</title>
        <authorList>
            <person name="Korhonen P.K."/>
            <person name="Edoardo P."/>
            <person name="Giuseppe L.R."/>
            <person name="Gasser R.B."/>
        </authorList>
    </citation>
    <scope>NUCLEOTIDE SEQUENCE [LARGE SCALE GENOMIC DNA]</scope>
    <source>
        <strain evidence="2">ISS120</strain>
    </source>
</reference>
<dbReference type="AlphaFoldDB" id="A0A0V1C4F2"/>
<organism evidence="2 3">
    <name type="scientific">Trichinella britovi</name>
    <name type="common">Parasitic roundworm</name>
    <dbReference type="NCBI Taxonomy" id="45882"/>
    <lineage>
        <taxon>Eukaryota</taxon>
        <taxon>Metazoa</taxon>
        <taxon>Ecdysozoa</taxon>
        <taxon>Nematoda</taxon>
        <taxon>Enoplea</taxon>
        <taxon>Dorylaimia</taxon>
        <taxon>Trichinellida</taxon>
        <taxon>Trichinellidae</taxon>
        <taxon>Trichinella</taxon>
    </lineage>
</organism>
<gene>
    <name evidence="2" type="ORF">T03_8103</name>
</gene>
<evidence type="ECO:0000313" key="2">
    <source>
        <dbReference type="EMBL" id="KRY44034.1"/>
    </source>
</evidence>
<feature type="compositionally biased region" description="Basic and acidic residues" evidence="1">
    <location>
        <begin position="26"/>
        <end position="37"/>
    </location>
</feature>
<dbReference type="Proteomes" id="UP000054653">
    <property type="component" value="Unassembled WGS sequence"/>
</dbReference>
<evidence type="ECO:0000313" key="3">
    <source>
        <dbReference type="Proteomes" id="UP000054653"/>
    </source>
</evidence>
<dbReference type="OrthoDB" id="5928083at2759"/>
<feature type="region of interest" description="Disordered" evidence="1">
    <location>
        <begin position="26"/>
        <end position="45"/>
    </location>
</feature>
<dbReference type="EMBL" id="JYDI01000762">
    <property type="protein sequence ID" value="KRY44034.1"/>
    <property type="molecule type" value="Genomic_DNA"/>
</dbReference>
<accession>A0A0V1C4F2</accession>
<protein>
    <submittedName>
        <fullName evidence="2">Uncharacterized protein</fullName>
    </submittedName>
</protein>